<reference evidence="1 2" key="1">
    <citation type="journal article" date="2018" name="Sci. Rep.">
        <title>Genomic signatures of local adaptation to the degree of environmental predictability in rotifers.</title>
        <authorList>
            <person name="Franch-Gras L."/>
            <person name="Hahn C."/>
            <person name="Garcia-Roger E.M."/>
            <person name="Carmona M.J."/>
            <person name="Serra M."/>
            <person name="Gomez A."/>
        </authorList>
    </citation>
    <scope>NUCLEOTIDE SEQUENCE [LARGE SCALE GENOMIC DNA]</scope>
    <source>
        <strain evidence="1">HYR1</strain>
    </source>
</reference>
<keyword evidence="2" id="KW-1185">Reference proteome</keyword>
<protein>
    <submittedName>
        <fullName evidence="1">Uncharacterized protein</fullName>
    </submittedName>
</protein>
<organism evidence="1 2">
    <name type="scientific">Brachionus plicatilis</name>
    <name type="common">Marine rotifer</name>
    <name type="synonym">Brachionus muelleri</name>
    <dbReference type="NCBI Taxonomy" id="10195"/>
    <lineage>
        <taxon>Eukaryota</taxon>
        <taxon>Metazoa</taxon>
        <taxon>Spiralia</taxon>
        <taxon>Gnathifera</taxon>
        <taxon>Rotifera</taxon>
        <taxon>Eurotatoria</taxon>
        <taxon>Monogononta</taxon>
        <taxon>Pseudotrocha</taxon>
        <taxon>Ploima</taxon>
        <taxon>Brachionidae</taxon>
        <taxon>Brachionus</taxon>
    </lineage>
</organism>
<proteinExistence type="predicted"/>
<dbReference type="EMBL" id="REGN01008836">
    <property type="protein sequence ID" value="RNA02575.1"/>
    <property type="molecule type" value="Genomic_DNA"/>
</dbReference>
<dbReference type="AlphaFoldDB" id="A0A3M7PUY9"/>
<dbReference type="Proteomes" id="UP000276133">
    <property type="component" value="Unassembled WGS sequence"/>
</dbReference>
<accession>A0A3M7PUY9</accession>
<gene>
    <name evidence="1" type="ORF">BpHYR1_036034</name>
</gene>
<sequence length="78" mass="8943">MQQTLILEKFSFIELISAEHLKLIINFKLPDFKNSICLLRRPIERTNPACASKVSEASERVAGRRLTGSFFAFQIRTT</sequence>
<evidence type="ECO:0000313" key="1">
    <source>
        <dbReference type="EMBL" id="RNA02575.1"/>
    </source>
</evidence>
<comment type="caution">
    <text evidence="1">The sequence shown here is derived from an EMBL/GenBank/DDBJ whole genome shotgun (WGS) entry which is preliminary data.</text>
</comment>
<evidence type="ECO:0000313" key="2">
    <source>
        <dbReference type="Proteomes" id="UP000276133"/>
    </source>
</evidence>
<name>A0A3M7PUY9_BRAPC</name>